<keyword evidence="3" id="KW-1185">Reference proteome</keyword>
<feature type="compositionally biased region" description="Basic and acidic residues" evidence="1">
    <location>
        <begin position="111"/>
        <end position="126"/>
    </location>
</feature>
<dbReference type="Proteomes" id="UP000565441">
    <property type="component" value="Unassembled WGS sequence"/>
</dbReference>
<accession>A0A8H5H448</accession>
<evidence type="ECO:0000256" key="1">
    <source>
        <dbReference type="SAM" id="MobiDB-lite"/>
    </source>
</evidence>
<gene>
    <name evidence="2" type="ORF">D9615_008489</name>
</gene>
<protein>
    <submittedName>
        <fullName evidence="2">Uncharacterized protein</fullName>
    </submittedName>
</protein>
<dbReference type="AlphaFoldDB" id="A0A8H5H448"/>
<proteinExistence type="predicted"/>
<evidence type="ECO:0000313" key="3">
    <source>
        <dbReference type="Proteomes" id="UP000565441"/>
    </source>
</evidence>
<organism evidence="2 3">
    <name type="scientific">Tricholomella constricta</name>
    <dbReference type="NCBI Taxonomy" id="117010"/>
    <lineage>
        <taxon>Eukaryota</taxon>
        <taxon>Fungi</taxon>
        <taxon>Dikarya</taxon>
        <taxon>Basidiomycota</taxon>
        <taxon>Agaricomycotina</taxon>
        <taxon>Agaricomycetes</taxon>
        <taxon>Agaricomycetidae</taxon>
        <taxon>Agaricales</taxon>
        <taxon>Tricholomatineae</taxon>
        <taxon>Lyophyllaceae</taxon>
        <taxon>Tricholomella</taxon>
    </lineage>
</organism>
<dbReference type="EMBL" id="JAACJP010000029">
    <property type="protein sequence ID" value="KAF5376210.1"/>
    <property type="molecule type" value="Genomic_DNA"/>
</dbReference>
<sequence length="126" mass="14190">MLGRVGRTVSRTCDRGWDSKAVMVMNDEDGGERLWAGCNASCDQRQGVLAANLNPTSLMNWIVRGRKEIDHEIFGAYQHRVARLGIRSSMRPRKPDLRHPALSPPTSVLDSRSEHTSEHRNHAQFA</sequence>
<evidence type="ECO:0000313" key="2">
    <source>
        <dbReference type="EMBL" id="KAF5376210.1"/>
    </source>
</evidence>
<name>A0A8H5H448_9AGAR</name>
<feature type="region of interest" description="Disordered" evidence="1">
    <location>
        <begin position="88"/>
        <end position="126"/>
    </location>
</feature>
<reference evidence="2 3" key="1">
    <citation type="journal article" date="2020" name="ISME J.">
        <title>Uncovering the hidden diversity of litter-decomposition mechanisms in mushroom-forming fungi.</title>
        <authorList>
            <person name="Floudas D."/>
            <person name="Bentzer J."/>
            <person name="Ahren D."/>
            <person name="Johansson T."/>
            <person name="Persson P."/>
            <person name="Tunlid A."/>
        </authorList>
    </citation>
    <scope>NUCLEOTIDE SEQUENCE [LARGE SCALE GENOMIC DNA]</scope>
    <source>
        <strain evidence="2 3">CBS 661.87</strain>
    </source>
</reference>
<comment type="caution">
    <text evidence="2">The sequence shown here is derived from an EMBL/GenBank/DDBJ whole genome shotgun (WGS) entry which is preliminary data.</text>
</comment>